<evidence type="ECO:0000256" key="3">
    <source>
        <dbReference type="ARBA" id="ARBA00022490"/>
    </source>
</evidence>
<dbReference type="InterPro" id="IPR015947">
    <property type="entry name" value="PUA-like_sf"/>
</dbReference>
<comment type="similarity">
    <text evidence="2 10">Belongs to the RNA methyltransferase RsmE family.</text>
</comment>
<keyword evidence="6 10" id="KW-0808">Transferase</keyword>
<keyword evidence="5 10" id="KW-0489">Methyltransferase</keyword>
<dbReference type="InterPro" id="IPR006700">
    <property type="entry name" value="RsmE"/>
</dbReference>
<evidence type="ECO:0000259" key="12">
    <source>
        <dbReference type="Pfam" id="PF20260"/>
    </source>
</evidence>
<dbReference type="GO" id="GO:0005737">
    <property type="term" value="C:cytoplasm"/>
    <property type="evidence" value="ECO:0007669"/>
    <property type="project" value="UniProtKB-SubCell"/>
</dbReference>
<evidence type="ECO:0000313" key="14">
    <source>
        <dbReference type="Proteomes" id="UP000184233"/>
    </source>
</evidence>
<evidence type="ECO:0000259" key="11">
    <source>
        <dbReference type="Pfam" id="PF04452"/>
    </source>
</evidence>
<dbReference type="NCBIfam" id="TIGR00046">
    <property type="entry name" value="RsmE family RNA methyltransferase"/>
    <property type="match status" value="1"/>
</dbReference>
<dbReference type="SUPFAM" id="SSF88697">
    <property type="entry name" value="PUA domain-like"/>
    <property type="match status" value="1"/>
</dbReference>
<dbReference type="PANTHER" id="PTHR30027:SF3">
    <property type="entry name" value="16S RRNA (URACIL(1498)-N(3))-METHYLTRANSFERASE"/>
    <property type="match status" value="1"/>
</dbReference>
<comment type="function">
    <text evidence="8 10">Specifically methylates the N3 position of the uracil ring of uridine 1498 (m3U1498) in 16S rRNA. Acts on the fully assembled 30S ribosomal subunit.</text>
</comment>
<comment type="catalytic activity">
    <reaction evidence="9 10">
        <text>uridine(1498) in 16S rRNA + S-adenosyl-L-methionine = N(3)-methyluridine(1498) in 16S rRNA + S-adenosyl-L-homocysteine + H(+)</text>
        <dbReference type="Rhea" id="RHEA:42920"/>
        <dbReference type="Rhea" id="RHEA-COMP:10283"/>
        <dbReference type="Rhea" id="RHEA-COMP:10284"/>
        <dbReference type="ChEBI" id="CHEBI:15378"/>
        <dbReference type="ChEBI" id="CHEBI:57856"/>
        <dbReference type="ChEBI" id="CHEBI:59789"/>
        <dbReference type="ChEBI" id="CHEBI:65315"/>
        <dbReference type="ChEBI" id="CHEBI:74502"/>
        <dbReference type="EC" id="2.1.1.193"/>
    </reaction>
</comment>
<evidence type="ECO:0000256" key="7">
    <source>
        <dbReference type="ARBA" id="ARBA00022691"/>
    </source>
</evidence>
<evidence type="ECO:0000256" key="10">
    <source>
        <dbReference type="PIRNR" id="PIRNR015601"/>
    </source>
</evidence>
<dbReference type="InterPro" id="IPR029026">
    <property type="entry name" value="tRNA_m1G_MTases_N"/>
</dbReference>
<accession>A0A1M3KYA5</accession>
<reference evidence="13 14" key="1">
    <citation type="submission" date="2016-09" db="EMBL/GenBank/DDBJ databases">
        <title>Genome-resolved meta-omics ties microbial dynamics to process performance in biotechnology for thiocyanate degradation.</title>
        <authorList>
            <person name="Kantor R.S."/>
            <person name="Huddy R.J."/>
            <person name="Iyer R."/>
            <person name="Thomas B.C."/>
            <person name="Brown C.T."/>
            <person name="Anantharaman K."/>
            <person name="Tringe S."/>
            <person name="Hettich R.L."/>
            <person name="Harrison S.T."/>
            <person name="Banfield J.F."/>
        </authorList>
    </citation>
    <scope>NUCLEOTIDE SEQUENCE [LARGE SCALE GENOMIC DNA]</scope>
    <source>
        <strain evidence="13">59-99</strain>
    </source>
</reference>
<evidence type="ECO:0000256" key="1">
    <source>
        <dbReference type="ARBA" id="ARBA00004496"/>
    </source>
</evidence>
<dbReference type="STRING" id="1895771.BGO89_12045"/>
<dbReference type="InterPro" id="IPR029028">
    <property type="entry name" value="Alpha/beta_knot_MTases"/>
</dbReference>
<evidence type="ECO:0000256" key="5">
    <source>
        <dbReference type="ARBA" id="ARBA00022603"/>
    </source>
</evidence>
<dbReference type="GO" id="GO:0070475">
    <property type="term" value="P:rRNA base methylation"/>
    <property type="evidence" value="ECO:0007669"/>
    <property type="project" value="TreeGrafter"/>
</dbReference>
<evidence type="ECO:0000256" key="9">
    <source>
        <dbReference type="ARBA" id="ARBA00047944"/>
    </source>
</evidence>
<feature type="domain" description="Ribosomal RNA small subunit methyltransferase E PUA-like" evidence="12">
    <location>
        <begin position="21"/>
        <end position="53"/>
    </location>
</feature>
<evidence type="ECO:0000256" key="8">
    <source>
        <dbReference type="ARBA" id="ARBA00025699"/>
    </source>
</evidence>
<proteinExistence type="inferred from homology"/>
<keyword evidence="7 10" id="KW-0949">S-adenosyl-L-methionine</keyword>
<dbReference type="PANTHER" id="PTHR30027">
    <property type="entry name" value="RIBOSOMAL RNA SMALL SUBUNIT METHYLTRANSFERASE E"/>
    <property type="match status" value="1"/>
</dbReference>
<organism evidence="13 14">
    <name type="scientific">Candidatus Kapaibacterium thiocyanatum</name>
    <dbReference type="NCBI Taxonomy" id="1895771"/>
    <lineage>
        <taxon>Bacteria</taxon>
        <taxon>Pseudomonadati</taxon>
        <taxon>Candidatus Kapaibacteriota</taxon>
        <taxon>Candidatus Kapaibacteriia</taxon>
        <taxon>Candidatus Kapaibacteriales</taxon>
        <taxon>Candidatus Kapaibacteriaceae</taxon>
        <taxon>Candidatus Kapaibacterium</taxon>
    </lineage>
</organism>
<dbReference type="AlphaFoldDB" id="A0A1M3KYA5"/>
<dbReference type="InterPro" id="IPR046886">
    <property type="entry name" value="RsmE_MTase_dom"/>
</dbReference>
<dbReference type="EC" id="2.1.1.193" evidence="10"/>
<dbReference type="Proteomes" id="UP000184233">
    <property type="component" value="Unassembled WGS sequence"/>
</dbReference>
<dbReference type="EMBL" id="MKVH01000024">
    <property type="protein sequence ID" value="OJX57219.1"/>
    <property type="molecule type" value="Genomic_DNA"/>
</dbReference>
<name>A0A1M3KYA5_9BACT</name>
<evidence type="ECO:0000256" key="2">
    <source>
        <dbReference type="ARBA" id="ARBA00005528"/>
    </source>
</evidence>
<dbReference type="PIRSF" id="PIRSF015601">
    <property type="entry name" value="MTase_slr0722"/>
    <property type="match status" value="1"/>
</dbReference>
<dbReference type="Pfam" id="PF20260">
    <property type="entry name" value="PUA_4"/>
    <property type="match status" value="1"/>
</dbReference>
<comment type="subcellular location">
    <subcellularLocation>
        <location evidence="1 10">Cytoplasm</location>
    </subcellularLocation>
</comment>
<feature type="domain" description="Ribosomal RNA small subunit methyltransferase E methyltransferase" evidence="11">
    <location>
        <begin position="74"/>
        <end position="227"/>
    </location>
</feature>
<evidence type="ECO:0000313" key="13">
    <source>
        <dbReference type="EMBL" id="OJX57219.1"/>
    </source>
</evidence>
<gene>
    <name evidence="13" type="ORF">BGO89_12045</name>
</gene>
<evidence type="ECO:0000256" key="6">
    <source>
        <dbReference type="ARBA" id="ARBA00022679"/>
    </source>
</evidence>
<evidence type="ECO:0000256" key="4">
    <source>
        <dbReference type="ARBA" id="ARBA00022552"/>
    </source>
</evidence>
<sequence>MDNVFIESLAEHSTTIVPPPETARHLAALRLRDGERVGVLNGKGLLASCTVERKERTDMILHVVSRSVETAAIPFVLCMGLLDNRDRMEFVVEKATELGVTDLMFIDADHHQHHGSVKMERMEAKAKAALTQCGRLWLPVLHEPATLQDVIGRMPSDAVAYAGDQFGGAITTEPTHSSGCWIYVGPEGGFSRGEQDLLDASNIRRIRIGRYRLRAETAAIALMSVISAR</sequence>
<dbReference type="Pfam" id="PF04452">
    <property type="entry name" value="Methyltrans_RNA"/>
    <property type="match status" value="1"/>
</dbReference>
<protein>
    <recommendedName>
        <fullName evidence="10">Ribosomal RNA small subunit methyltransferase E</fullName>
        <ecNumber evidence="10">2.1.1.193</ecNumber>
    </recommendedName>
</protein>
<dbReference type="CDD" id="cd18084">
    <property type="entry name" value="RsmE-like"/>
    <property type="match status" value="1"/>
</dbReference>
<comment type="caution">
    <text evidence="13">The sequence shown here is derived from an EMBL/GenBank/DDBJ whole genome shotgun (WGS) entry which is preliminary data.</text>
</comment>
<keyword evidence="4 10" id="KW-0698">rRNA processing</keyword>
<keyword evidence="3 10" id="KW-0963">Cytoplasm</keyword>
<dbReference type="SUPFAM" id="SSF75217">
    <property type="entry name" value="alpha/beta knot"/>
    <property type="match status" value="1"/>
</dbReference>
<dbReference type="GO" id="GO:0070042">
    <property type="term" value="F:rRNA (uridine-N3-)-methyltransferase activity"/>
    <property type="evidence" value="ECO:0007669"/>
    <property type="project" value="TreeGrafter"/>
</dbReference>
<dbReference type="InterPro" id="IPR046887">
    <property type="entry name" value="RsmE_PUA-like"/>
</dbReference>
<dbReference type="Gene3D" id="3.40.1280.10">
    <property type="match status" value="1"/>
</dbReference>